<dbReference type="AlphaFoldDB" id="A0A1C4DTD6"/>
<organism evidence="1 2">
    <name type="scientific">Gilliamella intestini</name>
    <dbReference type="NCBI Taxonomy" id="1798183"/>
    <lineage>
        <taxon>Bacteria</taxon>
        <taxon>Pseudomonadati</taxon>
        <taxon>Pseudomonadota</taxon>
        <taxon>Gammaproteobacteria</taxon>
        <taxon>Orbales</taxon>
        <taxon>Orbaceae</taxon>
        <taxon>Gilliamella</taxon>
    </lineage>
</organism>
<accession>A0A1C4DTD6</accession>
<evidence type="ECO:0000313" key="1">
    <source>
        <dbReference type="EMBL" id="SCC34531.1"/>
    </source>
</evidence>
<dbReference type="EMBL" id="FMBA01000105">
    <property type="protein sequence ID" value="SCC34531.1"/>
    <property type="molecule type" value="Genomic_DNA"/>
</dbReference>
<dbReference type="RefSeq" id="WP_091126241.1">
    <property type="nucleotide sequence ID" value="NZ_FMBA01000105.1"/>
</dbReference>
<evidence type="ECO:0000313" key="2">
    <source>
        <dbReference type="Proteomes" id="UP000199698"/>
    </source>
</evidence>
<proteinExistence type="predicted"/>
<dbReference type="OrthoDB" id="6974742at2"/>
<protein>
    <submittedName>
        <fullName evidence="1">Uncharacterized protein</fullName>
    </submittedName>
</protein>
<gene>
    <name evidence="1" type="ORF">GA0061080_11052</name>
</gene>
<name>A0A1C4DTD6_9GAMM</name>
<dbReference type="Proteomes" id="UP000199698">
    <property type="component" value="Unassembled WGS sequence"/>
</dbReference>
<reference evidence="2" key="1">
    <citation type="submission" date="2016-08" db="EMBL/GenBank/DDBJ databases">
        <authorList>
            <person name="Varghese N."/>
            <person name="Submissions Spin"/>
        </authorList>
    </citation>
    <scope>NUCLEOTIDE SEQUENCE [LARGE SCALE GENOMIC DNA]</scope>
    <source>
        <strain evidence="2">R-53144</strain>
    </source>
</reference>
<keyword evidence="2" id="KW-1185">Reference proteome</keyword>
<sequence length="188" mass="21691">MKIKLDITKKVTETLDTSGISSLITYIDIPLYRDVCNDLKFNLFHFTLNLDNEIISVLNKKDNPKFHNLNEDIILLIKQAHVKFGKIKGMDVAMFGTNKKPFESCYQTWPYNLDKKDEIYEIYGFSINLPYGGMVLNIVSNNPVTVTFELNECELYTEYLAFSNRTSQLNALMDTPLPRKGQSFIIKN</sequence>